<feature type="region of interest" description="Disordered" evidence="1">
    <location>
        <begin position="188"/>
        <end position="255"/>
    </location>
</feature>
<evidence type="ECO:0000313" key="5">
    <source>
        <dbReference type="Proteomes" id="UP000239388"/>
    </source>
</evidence>
<keyword evidence="4" id="KW-0723">Serine/threonine-protein kinase</keyword>
<evidence type="ECO:0000256" key="2">
    <source>
        <dbReference type="SAM" id="SignalP"/>
    </source>
</evidence>
<reference evidence="4 5" key="1">
    <citation type="submission" date="2018-02" db="EMBL/GenBank/DDBJ databases">
        <title>Comparative genomes isolates from brazilian mangrove.</title>
        <authorList>
            <person name="Araujo J.E."/>
            <person name="Taketani R.G."/>
            <person name="Silva M.C.P."/>
            <person name="Loureco M.V."/>
            <person name="Andreote F.D."/>
        </authorList>
    </citation>
    <scope>NUCLEOTIDE SEQUENCE [LARGE SCALE GENOMIC DNA]</scope>
    <source>
        <strain evidence="4 5">NAP PRIS-MGV</strain>
    </source>
</reference>
<dbReference type="Gene3D" id="2.130.10.10">
    <property type="entry name" value="YVTN repeat-like/Quinoprotein amine dehydrogenase"/>
    <property type="match status" value="2"/>
</dbReference>
<proteinExistence type="predicted"/>
<organism evidence="4 5">
    <name type="scientific">Blastopirellula marina</name>
    <dbReference type="NCBI Taxonomy" id="124"/>
    <lineage>
        <taxon>Bacteria</taxon>
        <taxon>Pseudomonadati</taxon>
        <taxon>Planctomycetota</taxon>
        <taxon>Planctomycetia</taxon>
        <taxon>Pirellulales</taxon>
        <taxon>Pirellulaceae</taxon>
        <taxon>Blastopirellula</taxon>
    </lineage>
</organism>
<dbReference type="Proteomes" id="UP000239388">
    <property type="component" value="Unassembled WGS sequence"/>
</dbReference>
<keyword evidence="4" id="KW-0808">Transferase</keyword>
<dbReference type="PANTHER" id="PTHR34512:SF30">
    <property type="entry name" value="OUTER MEMBRANE PROTEIN ASSEMBLY FACTOR BAMB"/>
    <property type="match status" value="1"/>
</dbReference>
<dbReference type="GO" id="GO:0004674">
    <property type="term" value="F:protein serine/threonine kinase activity"/>
    <property type="evidence" value="ECO:0007669"/>
    <property type="project" value="UniProtKB-KW"/>
</dbReference>
<dbReference type="SUPFAM" id="SSF50998">
    <property type="entry name" value="Quinoprotein alcohol dehydrogenase-like"/>
    <property type="match status" value="1"/>
</dbReference>
<comment type="caution">
    <text evidence="4">The sequence shown here is derived from an EMBL/GenBank/DDBJ whole genome shotgun (WGS) entry which is preliminary data.</text>
</comment>
<feature type="signal peptide" evidence="2">
    <location>
        <begin position="1"/>
        <end position="19"/>
    </location>
</feature>
<evidence type="ECO:0000259" key="3">
    <source>
        <dbReference type="Pfam" id="PF13360"/>
    </source>
</evidence>
<sequence>MRNLASFLLFFLTISTALAESADWPQWNGIHRDAVSAETGLLQEWPEGGPPLAWKVTDLGGGDSAPSIADGRIYGMSIRGDEEVVWALSENDGKELWVTKLNPAYEQRMPQSKEGPGGTPTIDGDHMYVMGMAGNVTCLKVADGKIVWQRDLQKDFGGIVPMWSFRESPLVDGDKVIVTPGGKEATLAALDKHTGKTLWTTKPPAEPEQPEAAPPADREEGSRGEGSRGEGQRGEGRGGRRGPGRGPGGFGGPRPGAAYSSAIIVEDAGKKQYVQLTAKSLIGVDTETGELLWQYDRPANRMGINCTTPVFKDGLVFAASAYGNGGGAVKLKKADGGQIEAEEVYFTSNMQNHHGGLIVVDGCLYGANGGNGGGFLSCLDFQTGEVLWRDRKAPKGSLAMADGRLYLRSEEGPILLIEPNKEKFVEKGRFDQPDRTSKPAWAHPVIANGKLYIRDQDTLYCYDVKAK</sequence>
<feature type="domain" description="Pyrrolo-quinoline quinone repeat" evidence="3">
    <location>
        <begin position="82"/>
        <end position="209"/>
    </location>
</feature>
<dbReference type="PANTHER" id="PTHR34512">
    <property type="entry name" value="CELL SURFACE PROTEIN"/>
    <property type="match status" value="1"/>
</dbReference>
<evidence type="ECO:0000313" key="4">
    <source>
        <dbReference type="EMBL" id="PQO33639.1"/>
    </source>
</evidence>
<dbReference type="RefSeq" id="WP_105355267.1">
    <property type="nucleotide sequence ID" value="NZ_PUIB01000017.1"/>
</dbReference>
<evidence type="ECO:0000256" key="1">
    <source>
        <dbReference type="SAM" id="MobiDB-lite"/>
    </source>
</evidence>
<keyword evidence="2" id="KW-0732">Signal</keyword>
<keyword evidence="4" id="KW-0418">Kinase</keyword>
<dbReference type="InterPro" id="IPR018391">
    <property type="entry name" value="PQQ_b-propeller_rpt"/>
</dbReference>
<dbReference type="InterPro" id="IPR002372">
    <property type="entry name" value="PQQ_rpt_dom"/>
</dbReference>
<dbReference type="EMBL" id="PUIB01000017">
    <property type="protein sequence ID" value="PQO33639.1"/>
    <property type="molecule type" value="Genomic_DNA"/>
</dbReference>
<feature type="compositionally biased region" description="Gly residues" evidence="1">
    <location>
        <begin position="244"/>
        <end position="254"/>
    </location>
</feature>
<dbReference type="InterPro" id="IPR011047">
    <property type="entry name" value="Quinoprotein_ADH-like_sf"/>
</dbReference>
<dbReference type="SMART" id="SM00564">
    <property type="entry name" value="PQQ"/>
    <property type="match status" value="5"/>
</dbReference>
<feature type="chain" id="PRO_5015785649" evidence="2">
    <location>
        <begin position="20"/>
        <end position="467"/>
    </location>
</feature>
<protein>
    <submittedName>
        <fullName evidence="4">Serine/threonine protein kinase</fullName>
    </submittedName>
</protein>
<feature type="domain" description="Pyrrolo-quinoline quinone repeat" evidence="3">
    <location>
        <begin position="268"/>
        <end position="420"/>
    </location>
</feature>
<dbReference type="InterPro" id="IPR015943">
    <property type="entry name" value="WD40/YVTN_repeat-like_dom_sf"/>
</dbReference>
<feature type="compositionally biased region" description="Basic and acidic residues" evidence="1">
    <location>
        <begin position="216"/>
        <end position="238"/>
    </location>
</feature>
<dbReference type="AlphaFoldDB" id="A0A2S8FN77"/>
<accession>A0A2S8FN77</accession>
<gene>
    <name evidence="4" type="ORF">C5Y98_15475</name>
</gene>
<name>A0A2S8FN77_9BACT</name>
<dbReference type="OrthoDB" id="229752at2"/>
<dbReference type="Pfam" id="PF13360">
    <property type="entry name" value="PQQ_2"/>
    <property type="match status" value="2"/>
</dbReference>